<dbReference type="InterPro" id="IPR025996">
    <property type="entry name" value="MT1864/Rv1816-like_C"/>
</dbReference>
<name>A0ABV9EAQ6_9ACTN</name>
<dbReference type="InterPro" id="IPR036271">
    <property type="entry name" value="Tet_transcr_reg_TetR-rel_C_sf"/>
</dbReference>
<keyword evidence="1" id="KW-0805">Transcription regulation</keyword>
<dbReference type="InterPro" id="IPR001647">
    <property type="entry name" value="HTH_TetR"/>
</dbReference>
<feature type="region of interest" description="Disordered" evidence="5">
    <location>
        <begin position="146"/>
        <end position="175"/>
    </location>
</feature>
<dbReference type="Pfam" id="PF13305">
    <property type="entry name" value="TetR_C_33"/>
    <property type="match status" value="1"/>
</dbReference>
<dbReference type="RefSeq" id="WP_262841360.1">
    <property type="nucleotide sequence ID" value="NZ_JANZYP010000005.1"/>
</dbReference>
<dbReference type="PANTHER" id="PTHR30055:SF243">
    <property type="entry name" value="HTH-TYPE TRANSCRIPTIONAL REGULATOR RV1816"/>
    <property type="match status" value="1"/>
</dbReference>
<dbReference type="EMBL" id="JBHSFN010000005">
    <property type="protein sequence ID" value="MFC4586626.1"/>
    <property type="molecule type" value="Genomic_DNA"/>
</dbReference>
<organism evidence="7 8">
    <name type="scientific">Sphaerisporangium corydalis</name>
    <dbReference type="NCBI Taxonomy" id="1441875"/>
    <lineage>
        <taxon>Bacteria</taxon>
        <taxon>Bacillati</taxon>
        <taxon>Actinomycetota</taxon>
        <taxon>Actinomycetes</taxon>
        <taxon>Streptosporangiales</taxon>
        <taxon>Streptosporangiaceae</taxon>
        <taxon>Sphaerisporangium</taxon>
    </lineage>
</organism>
<evidence type="ECO:0000313" key="8">
    <source>
        <dbReference type="Proteomes" id="UP001595891"/>
    </source>
</evidence>
<evidence type="ECO:0000256" key="4">
    <source>
        <dbReference type="PROSITE-ProRule" id="PRU00335"/>
    </source>
</evidence>
<keyword evidence="2 4" id="KW-0238">DNA-binding</keyword>
<keyword evidence="8" id="KW-1185">Reference proteome</keyword>
<dbReference type="InterPro" id="IPR050109">
    <property type="entry name" value="HTH-type_TetR-like_transc_reg"/>
</dbReference>
<evidence type="ECO:0000259" key="6">
    <source>
        <dbReference type="PROSITE" id="PS50977"/>
    </source>
</evidence>
<dbReference type="PANTHER" id="PTHR30055">
    <property type="entry name" value="HTH-TYPE TRANSCRIPTIONAL REGULATOR RUTR"/>
    <property type="match status" value="1"/>
</dbReference>
<dbReference type="PROSITE" id="PS50977">
    <property type="entry name" value="HTH_TETR_2"/>
    <property type="match status" value="1"/>
</dbReference>
<evidence type="ECO:0000256" key="5">
    <source>
        <dbReference type="SAM" id="MobiDB-lite"/>
    </source>
</evidence>
<reference evidence="8" key="1">
    <citation type="journal article" date="2019" name="Int. J. Syst. Evol. Microbiol.">
        <title>The Global Catalogue of Microorganisms (GCM) 10K type strain sequencing project: providing services to taxonomists for standard genome sequencing and annotation.</title>
        <authorList>
            <consortium name="The Broad Institute Genomics Platform"/>
            <consortium name="The Broad Institute Genome Sequencing Center for Infectious Disease"/>
            <person name="Wu L."/>
            <person name="Ma J."/>
        </authorList>
    </citation>
    <scope>NUCLEOTIDE SEQUENCE [LARGE SCALE GENOMIC DNA]</scope>
    <source>
        <strain evidence="8">CCUG 49560</strain>
    </source>
</reference>
<dbReference type="SUPFAM" id="SSF48498">
    <property type="entry name" value="Tetracyclin repressor-like, C-terminal domain"/>
    <property type="match status" value="1"/>
</dbReference>
<proteinExistence type="predicted"/>
<sequence length="239" mass="25682">MAEAPTRTPRERYRTQVRAEVKERAWEQIATAGAPALSLNAIAKQMGMSGPALYRYFASRDDLMTELIKDAYRSLADTFASASKPGADLAVMAHALREWALDDPQRYLLIYGTPVPGYHAPDDVTEIAAEIMAILLDACAALPLTPSPGGPATTSHEPLSGGPATPPDGPPATSFEAHLEGHREWAAGHPATPAVLHRALVVWTRLHGVLSLELAGHFTGMEFDPALLYAAELDDLLAR</sequence>
<feature type="domain" description="HTH tetR-type" evidence="6">
    <location>
        <begin position="15"/>
        <end position="75"/>
    </location>
</feature>
<dbReference type="SUPFAM" id="SSF46689">
    <property type="entry name" value="Homeodomain-like"/>
    <property type="match status" value="1"/>
</dbReference>
<protein>
    <submittedName>
        <fullName evidence="7">TetR/AcrR family transcriptional regulator</fullName>
    </submittedName>
</protein>
<comment type="caution">
    <text evidence="7">The sequence shown here is derived from an EMBL/GenBank/DDBJ whole genome shotgun (WGS) entry which is preliminary data.</text>
</comment>
<accession>A0ABV9EAQ6</accession>
<evidence type="ECO:0000256" key="3">
    <source>
        <dbReference type="ARBA" id="ARBA00023163"/>
    </source>
</evidence>
<dbReference type="Gene3D" id="1.10.357.10">
    <property type="entry name" value="Tetracycline Repressor, domain 2"/>
    <property type="match status" value="1"/>
</dbReference>
<dbReference type="InterPro" id="IPR009057">
    <property type="entry name" value="Homeodomain-like_sf"/>
</dbReference>
<evidence type="ECO:0000256" key="2">
    <source>
        <dbReference type="ARBA" id="ARBA00023125"/>
    </source>
</evidence>
<feature type="DNA-binding region" description="H-T-H motif" evidence="4">
    <location>
        <begin position="38"/>
        <end position="57"/>
    </location>
</feature>
<dbReference type="Pfam" id="PF00440">
    <property type="entry name" value="TetR_N"/>
    <property type="match status" value="1"/>
</dbReference>
<evidence type="ECO:0000256" key="1">
    <source>
        <dbReference type="ARBA" id="ARBA00023015"/>
    </source>
</evidence>
<evidence type="ECO:0000313" key="7">
    <source>
        <dbReference type="EMBL" id="MFC4586626.1"/>
    </source>
</evidence>
<keyword evidence="3" id="KW-0804">Transcription</keyword>
<gene>
    <name evidence="7" type="ORF">ACFO8L_11110</name>
</gene>
<dbReference type="Proteomes" id="UP001595891">
    <property type="component" value="Unassembled WGS sequence"/>
</dbReference>